<sequence>MPLDFVLKVISLPNILKYVGRIGSVIPTALLAGTEISVKEIQSAAAFSDHYLHSICIVLVSSPKLDPNVFVCQGLKSSMPSWILRKLKVLRTWISSKLYSNAKWEFTGV</sequence>
<evidence type="ECO:0000313" key="1">
    <source>
        <dbReference type="EnsemblPlants" id="QL05p054729:mrna"/>
    </source>
</evidence>
<proteinExistence type="predicted"/>
<dbReference type="EMBL" id="LRBV02000005">
    <property type="status" value="NOT_ANNOTATED_CDS"/>
    <property type="molecule type" value="Genomic_DNA"/>
</dbReference>
<evidence type="ECO:0000313" key="2">
    <source>
        <dbReference type="Proteomes" id="UP000594261"/>
    </source>
</evidence>
<name>A0A7N2LSE7_QUELO</name>
<dbReference type="AlphaFoldDB" id="A0A7N2LSE7"/>
<accession>A0A7N2LSE7</accession>
<dbReference type="EnsemblPlants" id="QL05p054729:mrna">
    <property type="protein sequence ID" value="QL05p054729:mrna"/>
    <property type="gene ID" value="QL05p054729"/>
</dbReference>
<dbReference type="InParanoid" id="A0A7N2LSE7"/>
<dbReference type="Proteomes" id="UP000594261">
    <property type="component" value="Chromosome 5"/>
</dbReference>
<protein>
    <submittedName>
        <fullName evidence="1">Uncharacterized protein</fullName>
    </submittedName>
</protein>
<organism evidence="1 2">
    <name type="scientific">Quercus lobata</name>
    <name type="common">Valley oak</name>
    <dbReference type="NCBI Taxonomy" id="97700"/>
    <lineage>
        <taxon>Eukaryota</taxon>
        <taxon>Viridiplantae</taxon>
        <taxon>Streptophyta</taxon>
        <taxon>Embryophyta</taxon>
        <taxon>Tracheophyta</taxon>
        <taxon>Spermatophyta</taxon>
        <taxon>Magnoliopsida</taxon>
        <taxon>eudicotyledons</taxon>
        <taxon>Gunneridae</taxon>
        <taxon>Pentapetalae</taxon>
        <taxon>rosids</taxon>
        <taxon>fabids</taxon>
        <taxon>Fagales</taxon>
        <taxon>Fagaceae</taxon>
        <taxon>Quercus</taxon>
    </lineage>
</organism>
<dbReference type="Gramene" id="QL05p054729:mrna">
    <property type="protein sequence ID" value="QL05p054729:mrna"/>
    <property type="gene ID" value="QL05p054729"/>
</dbReference>
<reference evidence="1" key="2">
    <citation type="submission" date="2021-01" db="UniProtKB">
        <authorList>
            <consortium name="EnsemblPlants"/>
        </authorList>
    </citation>
    <scope>IDENTIFICATION</scope>
</reference>
<keyword evidence="2" id="KW-1185">Reference proteome</keyword>
<reference evidence="1 2" key="1">
    <citation type="journal article" date="2016" name="G3 (Bethesda)">
        <title>First Draft Assembly and Annotation of the Genome of a California Endemic Oak Quercus lobata Nee (Fagaceae).</title>
        <authorList>
            <person name="Sork V.L."/>
            <person name="Fitz-Gibbon S.T."/>
            <person name="Puiu D."/>
            <person name="Crepeau M."/>
            <person name="Gugger P.F."/>
            <person name="Sherman R."/>
            <person name="Stevens K."/>
            <person name="Langley C.H."/>
            <person name="Pellegrini M."/>
            <person name="Salzberg S.L."/>
        </authorList>
    </citation>
    <scope>NUCLEOTIDE SEQUENCE [LARGE SCALE GENOMIC DNA]</scope>
    <source>
        <strain evidence="1 2">cv. SW786</strain>
    </source>
</reference>